<evidence type="ECO:0000256" key="3">
    <source>
        <dbReference type="ARBA" id="ARBA00023163"/>
    </source>
</evidence>
<dbReference type="Proteomes" id="UP001183610">
    <property type="component" value="Unassembled WGS sequence"/>
</dbReference>
<keyword evidence="1" id="KW-0805">Transcription regulation</keyword>
<evidence type="ECO:0000256" key="5">
    <source>
        <dbReference type="SAM" id="MobiDB-lite"/>
    </source>
</evidence>
<dbReference type="PROSITE" id="PS50977">
    <property type="entry name" value="HTH_TETR_2"/>
    <property type="match status" value="1"/>
</dbReference>
<feature type="domain" description="HTH tetR-type" evidence="6">
    <location>
        <begin position="33"/>
        <end position="93"/>
    </location>
</feature>
<accession>A0ABU2R5P6</accession>
<evidence type="ECO:0000256" key="4">
    <source>
        <dbReference type="PROSITE-ProRule" id="PRU00335"/>
    </source>
</evidence>
<dbReference type="PANTHER" id="PTHR30055">
    <property type="entry name" value="HTH-TYPE TRANSCRIPTIONAL REGULATOR RUTR"/>
    <property type="match status" value="1"/>
</dbReference>
<keyword evidence="2 4" id="KW-0238">DNA-binding</keyword>
<evidence type="ECO:0000313" key="7">
    <source>
        <dbReference type="EMBL" id="MDT0411020.1"/>
    </source>
</evidence>
<feature type="compositionally biased region" description="Low complexity" evidence="5">
    <location>
        <begin position="1"/>
        <end position="17"/>
    </location>
</feature>
<dbReference type="Gene3D" id="1.10.10.60">
    <property type="entry name" value="Homeodomain-like"/>
    <property type="match status" value="1"/>
</dbReference>
<reference evidence="8" key="1">
    <citation type="submission" date="2023-07" db="EMBL/GenBank/DDBJ databases">
        <title>30 novel species of actinomycetes from the DSMZ collection.</title>
        <authorList>
            <person name="Nouioui I."/>
        </authorList>
    </citation>
    <scope>NUCLEOTIDE SEQUENCE [LARGE SCALE GENOMIC DNA]</scope>
    <source>
        <strain evidence="8">DSM 41979</strain>
    </source>
</reference>
<dbReference type="Gene3D" id="1.10.357.10">
    <property type="entry name" value="Tetracycline Repressor, domain 2"/>
    <property type="match status" value="1"/>
</dbReference>
<dbReference type="EMBL" id="JAVRET010000042">
    <property type="protein sequence ID" value="MDT0411020.1"/>
    <property type="molecule type" value="Genomic_DNA"/>
</dbReference>
<evidence type="ECO:0000259" key="6">
    <source>
        <dbReference type="PROSITE" id="PS50977"/>
    </source>
</evidence>
<dbReference type="SUPFAM" id="SSF46689">
    <property type="entry name" value="Homeodomain-like"/>
    <property type="match status" value="1"/>
</dbReference>
<dbReference type="PANTHER" id="PTHR30055:SF234">
    <property type="entry name" value="HTH-TYPE TRANSCRIPTIONAL REGULATOR BETI"/>
    <property type="match status" value="1"/>
</dbReference>
<evidence type="ECO:0000313" key="8">
    <source>
        <dbReference type="Proteomes" id="UP001183610"/>
    </source>
</evidence>
<dbReference type="InterPro" id="IPR050109">
    <property type="entry name" value="HTH-type_TetR-like_transc_reg"/>
</dbReference>
<evidence type="ECO:0000256" key="1">
    <source>
        <dbReference type="ARBA" id="ARBA00023015"/>
    </source>
</evidence>
<dbReference type="Pfam" id="PF00440">
    <property type="entry name" value="TetR_N"/>
    <property type="match status" value="1"/>
</dbReference>
<keyword evidence="8" id="KW-1185">Reference proteome</keyword>
<evidence type="ECO:0000256" key="2">
    <source>
        <dbReference type="ARBA" id="ARBA00023125"/>
    </source>
</evidence>
<feature type="region of interest" description="Disordered" evidence="5">
    <location>
        <begin position="1"/>
        <end position="36"/>
    </location>
</feature>
<proteinExistence type="predicted"/>
<dbReference type="Pfam" id="PF17754">
    <property type="entry name" value="TetR_C_14"/>
    <property type="match status" value="1"/>
</dbReference>
<dbReference type="PRINTS" id="PR00455">
    <property type="entry name" value="HTHTETR"/>
</dbReference>
<dbReference type="InterPro" id="IPR001647">
    <property type="entry name" value="HTH_TetR"/>
</dbReference>
<name>A0ABU2R5P6_9ACTN</name>
<protein>
    <submittedName>
        <fullName evidence="7">TetR/AcrR family transcriptional regulator</fullName>
    </submittedName>
</protein>
<feature type="DNA-binding region" description="H-T-H motif" evidence="4">
    <location>
        <begin position="56"/>
        <end position="75"/>
    </location>
</feature>
<dbReference type="RefSeq" id="WP_010269329.1">
    <property type="nucleotide sequence ID" value="NZ_JAVRET010000042.1"/>
</dbReference>
<sequence>MTETPARPATGGTPTARSALARPAPGRRERKKAATRQSIADAALRLFLERGYEHVSVRDVAEEADVSPTTVFKHFPGGKEALVFDQEEHTDASLVAAVRERDEGEAVVDALHRYVRERWLPHTSHPQHAEFHELIDSTPALRAYSERMWVRHTDTLSAALAEEFGVPAGDLACDALARFVLEVPVLARGRADQGAAVDALFGMLREGWRAPEGAR</sequence>
<dbReference type="InterPro" id="IPR009057">
    <property type="entry name" value="Homeodomain-like_sf"/>
</dbReference>
<keyword evidence="3" id="KW-0804">Transcription</keyword>
<gene>
    <name evidence="7" type="ORF">RM698_18440</name>
</gene>
<dbReference type="InterPro" id="IPR041347">
    <property type="entry name" value="MftR_C"/>
</dbReference>
<comment type="caution">
    <text evidence="7">The sequence shown here is derived from an EMBL/GenBank/DDBJ whole genome shotgun (WGS) entry which is preliminary data.</text>
</comment>
<organism evidence="7 8">
    <name type="scientific">Streptomyces evansiae</name>
    <dbReference type="NCBI Taxonomy" id="3075535"/>
    <lineage>
        <taxon>Bacteria</taxon>
        <taxon>Bacillati</taxon>
        <taxon>Actinomycetota</taxon>
        <taxon>Actinomycetes</taxon>
        <taxon>Kitasatosporales</taxon>
        <taxon>Streptomycetaceae</taxon>
        <taxon>Streptomyces</taxon>
    </lineage>
</organism>